<proteinExistence type="predicted"/>
<dbReference type="Proteomes" id="UP001529510">
    <property type="component" value="Unassembled WGS sequence"/>
</dbReference>
<feature type="compositionally biased region" description="Low complexity" evidence="1">
    <location>
        <begin position="1"/>
        <end position="49"/>
    </location>
</feature>
<sequence>VPGESSTSTSTDGSSSSRPSDLKPSGGFTSISADGSSSSGPSDMEPSGGFTSTSAVGVSPSEDSKKIDLLAELQAAALLEDAAGDQTISDADLDW</sequence>
<accession>A0ABD0Q2Y9</accession>
<evidence type="ECO:0000256" key="1">
    <source>
        <dbReference type="SAM" id="MobiDB-lite"/>
    </source>
</evidence>
<name>A0ABD0Q2Y9_CIRMR</name>
<keyword evidence="3" id="KW-1185">Reference proteome</keyword>
<feature type="region of interest" description="Disordered" evidence="1">
    <location>
        <begin position="1"/>
        <end position="63"/>
    </location>
</feature>
<comment type="caution">
    <text evidence="2">The sequence shown here is derived from an EMBL/GenBank/DDBJ whole genome shotgun (WGS) entry which is preliminary data.</text>
</comment>
<evidence type="ECO:0000313" key="3">
    <source>
        <dbReference type="Proteomes" id="UP001529510"/>
    </source>
</evidence>
<gene>
    <name evidence="2" type="ORF">M9458_023005</name>
</gene>
<dbReference type="AlphaFoldDB" id="A0ABD0Q2Y9"/>
<evidence type="ECO:0000313" key="2">
    <source>
        <dbReference type="EMBL" id="KAL0180599.1"/>
    </source>
</evidence>
<protein>
    <submittedName>
        <fullName evidence="2">Uncharacterized protein</fullName>
    </submittedName>
</protein>
<organism evidence="2 3">
    <name type="scientific">Cirrhinus mrigala</name>
    <name type="common">Mrigala</name>
    <dbReference type="NCBI Taxonomy" id="683832"/>
    <lineage>
        <taxon>Eukaryota</taxon>
        <taxon>Metazoa</taxon>
        <taxon>Chordata</taxon>
        <taxon>Craniata</taxon>
        <taxon>Vertebrata</taxon>
        <taxon>Euteleostomi</taxon>
        <taxon>Actinopterygii</taxon>
        <taxon>Neopterygii</taxon>
        <taxon>Teleostei</taxon>
        <taxon>Ostariophysi</taxon>
        <taxon>Cypriniformes</taxon>
        <taxon>Cyprinidae</taxon>
        <taxon>Labeoninae</taxon>
        <taxon>Labeonini</taxon>
        <taxon>Cirrhinus</taxon>
    </lineage>
</organism>
<feature type="non-terminal residue" evidence="2">
    <location>
        <position position="1"/>
    </location>
</feature>
<dbReference type="EMBL" id="JAMKFB020000011">
    <property type="protein sequence ID" value="KAL0180599.1"/>
    <property type="molecule type" value="Genomic_DNA"/>
</dbReference>
<reference evidence="2 3" key="1">
    <citation type="submission" date="2024-05" db="EMBL/GenBank/DDBJ databases">
        <title>Genome sequencing and assembly of Indian major carp, Cirrhinus mrigala (Hamilton, 1822).</title>
        <authorList>
            <person name="Mohindra V."/>
            <person name="Chowdhury L.M."/>
            <person name="Lal K."/>
            <person name="Jena J.K."/>
        </authorList>
    </citation>
    <scope>NUCLEOTIDE SEQUENCE [LARGE SCALE GENOMIC DNA]</scope>
    <source>
        <strain evidence="2">CM1030</strain>
        <tissue evidence="2">Blood</tissue>
    </source>
</reference>